<feature type="transmembrane region" description="Helical" evidence="2">
    <location>
        <begin position="162"/>
        <end position="185"/>
    </location>
</feature>
<evidence type="ECO:0000313" key="4">
    <source>
        <dbReference type="Proteomes" id="UP001596523"/>
    </source>
</evidence>
<feature type="region of interest" description="Disordered" evidence="1">
    <location>
        <begin position="1"/>
        <end position="25"/>
    </location>
</feature>
<name>A0ABW2JDL2_9ACTN</name>
<accession>A0ABW2JDL2</accession>
<organism evidence="3 4">
    <name type="scientific">Streptomyces monticola</name>
    <dbReference type="NCBI Taxonomy" id="2666263"/>
    <lineage>
        <taxon>Bacteria</taxon>
        <taxon>Bacillati</taxon>
        <taxon>Actinomycetota</taxon>
        <taxon>Actinomycetes</taxon>
        <taxon>Kitasatosporales</taxon>
        <taxon>Streptomycetaceae</taxon>
        <taxon>Streptomyces</taxon>
    </lineage>
</organism>
<evidence type="ECO:0000313" key="3">
    <source>
        <dbReference type="EMBL" id="MFC7303764.1"/>
    </source>
</evidence>
<gene>
    <name evidence="3" type="ORF">ACFQVC_05990</name>
</gene>
<keyword evidence="4" id="KW-1185">Reference proteome</keyword>
<protein>
    <submittedName>
        <fullName evidence="3">Uncharacterized protein</fullName>
    </submittedName>
</protein>
<feature type="transmembrane region" description="Helical" evidence="2">
    <location>
        <begin position="107"/>
        <end position="127"/>
    </location>
</feature>
<dbReference type="Proteomes" id="UP001596523">
    <property type="component" value="Unassembled WGS sequence"/>
</dbReference>
<proteinExistence type="predicted"/>
<keyword evidence="2" id="KW-0472">Membrane</keyword>
<dbReference type="RefSeq" id="WP_381827296.1">
    <property type="nucleotide sequence ID" value="NZ_JBHTCF010000002.1"/>
</dbReference>
<reference evidence="4" key="1">
    <citation type="journal article" date="2019" name="Int. J. Syst. Evol. Microbiol.">
        <title>The Global Catalogue of Microorganisms (GCM) 10K type strain sequencing project: providing services to taxonomists for standard genome sequencing and annotation.</title>
        <authorList>
            <consortium name="The Broad Institute Genomics Platform"/>
            <consortium name="The Broad Institute Genome Sequencing Center for Infectious Disease"/>
            <person name="Wu L."/>
            <person name="Ma J."/>
        </authorList>
    </citation>
    <scope>NUCLEOTIDE SEQUENCE [LARGE SCALE GENOMIC DNA]</scope>
    <source>
        <strain evidence="4">SYNS20</strain>
    </source>
</reference>
<evidence type="ECO:0000256" key="1">
    <source>
        <dbReference type="SAM" id="MobiDB-lite"/>
    </source>
</evidence>
<evidence type="ECO:0000256" key="2">
    <source>
        <dbReference type="SAM" id="Phobius"/>
    </source>
</evidence>
<comment type="caution">
    <text evidence="3">The sequence shown here is derived from an EMBL/GenBank/DDBJ whole genome shotgun (WGS) entry which is preliminary data.</text>
</comment>
<feature type="transmembrane region" description="Helical" evidence="2">
    <location>
        <begin position="33"/>
        <end position="56"/>
    </location>
</feature>
<keyword evidence="2" id="KW-1133">Transmembrane helix</keyword>
<feature type="transmembrane region" description="Helical" evidence="2">
    <location>
        <begin position="134"/>
        <end position="156"/>
    </location>
</feature>
<keyword evidence="2" id="KW-0812">Transmembrane</keyword>
<sequence>MTSIAPLNQAAPPTAPTPAHDPMGGAVKRPGTLTALLVTSVLSAVATAIGALIVFAGGTGLAEENVKEVIEEQPDVVGLPAGTTAADIKELTGPIWDAMIDDRAGTLTARAVFALFTAVCVLVFALCVRKSAAVWARVLVTLSAVVAVFPHILILGDYEPDSVFLTSLLALFATLAALVVCWLPGTNRFAKQLKSTA</sequence>
<dbReference type="EMBL" id="JBHTCF010000002">
    <property type="protein sequence ID" value="MFC7303764.1"/>
    <property type="molecule type" value="Genomic_DNA"/>
</dbReference>